<dbReference type="CDD" id="cd17536">
    <property type="entry name" value="REC_YesN-like"/>
    <property type="match status" value="1"/>
</dbReference>
<protein>
    <submittedName>
        <fullName evidence="11">Response regulator</fullName>
    </submittedName>
</protein>
<comment type="subcellular location">
    <subcellularLocation>
        <location evidence="1">Cytoplasm</location>
    </subcellularLocation>
</comment>
<feature type="domain" description="Response regulatory" evidence="10">
    <location>
        <begin position="6"/>
        <end position="126"/>
    </location>
</feature>
<evidence type="ECO:0000256" key="6">
    <source>
        <dbReference type="ARBA" id="ARBA00023125"/>
    </source>
</evidence>
<dbReference type="SUPFAM" id="SSF52172">
    <property type="entry name" value="CheY-like"/>
    <property type="match status" value="1"/>
</dbReference>
<evidence type="ECO:0000256" key="1">
    <source>
        <dbReference type="ARBA" id="ARBA00004496"/>
    </source>
</evidence>
<dbReference type="PANTHER" id="PTHR42713:SF3">
    <property type="entry name" value="TRANSCRIPTIONAL REGULATORY PROTEIN HPTR"/>
    <property type="match status" value="1"/>
</dbReference>
<accession>A0ABU9DJ34</accession>
<feature type="domain" description="HTH araC/xylS-type" evidence="9">
    <location>
        <begin position="432"/>
        <end position="530"/>
    </location>
</feature>
<organism evidence="11 12">
    <name type="scientific">Paenibacillus filicis</name>
    <dbReference type="NCBI Taxonomy" id="669464"/>
    <lineage>
        <taxon>Bacteria</taxon>
        <taxon>Bacillati</taxon>
        <taxon>Bacillota</taxon>
        <taxon>Bacilli</taxon>
        <taxon>Bacillales</taxon>
        <taxon>Paenibacillaceae</taxon>
        <taxon>Paenibacillus</taxon>
    </lineage>
</organism>
<dbReference type="SMART" id="SM00448">
    <property type="entry name" value="REC"/>
    <property type="match status" value="1"/>
</dbReference>
<dbReference type="InterPro" id="IPR051552">
    <property type="entry name" value="HptR"/>
</dbReference>
<keyword evidence="5" id="KW-0805">Transcription regulation</keyword>
<evidence type="ECO:0000256" key="4">
    <source>
        <dbReference type="ARBA" id="ARBA00023012"/>
    </source>
</evidence>
<dbReference type="Pfam" id="PF00072">
    <property type="entry name" value="Response_reg"/>
    <property type="match status" value="1"/>
</dbReference>
<dbReference type="RefSeq" id="WP_341415877.1">
    <property type="nucleotide sequence ID" value="NZ_JBBPCC010000007.1"/>
</dbReference>
<evidence type="ECO:0000256" key="3">
    <source>
        <dbReference type="ARBA" id="ARBA00022553"/>
    </source>
</evidence>
<evidence type="ECO:0000256" key="2">
    <source>
        <dbReference type="ARBA" id="ARBA00022490"/>
    </source>
</evidence>
<dbReference type="Pfam" id="PF12833">
    <property type="entry name" value="HTH_18"/>
    <property type="match status" value="1"/>
</dbReference>
<keyword evidence="7" id="KW-0804">Transcription</keyword>
<name>A0ABU9DJ34_9BACL</name>
<gene>
    <name evidence="11" type="ORF">WMW72_12820</name>
</gene>
<evidence type="ECO:0000256" key="8">
    <source>
        <dbReference type="PROSITE-ProRule" id="PRU00169"/>
    </source>
</evidence>
<dbReference type="InterPro" id="IPR011006">
    <property type="entry name" value="CheY-like_superfamily"/>
</dbReference>
<dbReference type="EMBL" id="JBBPCC010000007">
    <property type="protein sequence ID" value="MEK8128789.1"/>
    <property type="molecule type" value="Genomic_DNA"/>
</dbReference>
<keyword evidence="3 8" id="KW-0597">Phosphoprotein</keyword>
<dbReference type="InterPro" id="IPR018060">
    <property type="entry name" value="HTH_AraC"/>
</dbReference>
<reference evidence="11 12" key="1">
    <citation type="submission" date="2024-04" db="EMBL/GenBank/DDBJ databases">
        <title>draft genome sequnece of Paenibacillus filicis.</title>
        <authorList>
            <person name="Kim D.-U."/>
        </authorList>
    </citation>
    <scope>NUCLEOTIDE SEQUENCE [LARGE SCALE GENOMIC DNA]</scope>
    <source>
        <strain evidence="11 12">KACC14197</strain>
    </source>
</reference>
<dbReference type="PROSITE" id="PS01124">
    <property type="entry name" value="HTH_ARAC_FAMILY_2"/>
    <property type="match status" value="1"/>
</dbReference>
<dbReference type="InterPro" id="IPR009057">
    <property type="entry name" value="Homeodomain-like_sf"/>
</dbReference>
<comment type="caution">
    <text evidence="11">The sequence shown here is derived from an EMBL/GenBank/DDBJ whole genome shotgun (WGS) entry which is preliminary data.</text>
</comment>
<dbReference type="PROSITE" id="PS50110">
    <property type="entry name" value="RESPONSE_REGULATORY"/>
    <property type="match status" value="1"/>
</dbReference>
<keyword evidence="4" id="KW-0902">Two-component regulatory system</keyword>
<keyword evidence="2" id="KW-0963">Cytoplasm</keyword>
<dbReference type="SMART" id="SM00342">
    <property type="entry name" value="HTH_ARAC"/>
    <property type="match status" value="1"/>
</dbReference>
<dbReference type="Gene3D" id="1.10.10.60">
    <property type="entry name" value="Homeodomain-like"/>
    <property type="match status" value="2"/>
</dbReference>
<evidence type="ECO:0000256" key="5">
    <source>
        <dbReference type="ARBA" id="ARBA00023015"/>
    </source>
</evidence>
<evidence type="ECO:0000259" key="9">
    <source>
        <dbReference type="PROSITE" id="PS01124"/>
    </source>
</evidence>
<keyword evidence="6" id="KW-0238">DNA-binding</keyword>
<proteinExistence type="predicted"/>
<dbReference type="Pfam" id="PF17853">
    <property type="entry name" value="GGDEF_2"/>
    <property type="match status" value="1"/>
</dbReference>
<dbReference type="InterPro" id="IPR001789">
    <property type="entry name" value="Sig_transdc_resp-reg_receiver"/>
</dbReference>
<dbReference type="SUPFAM" id="SSF46689">
    <property type="entry name" value="Homeodomain-like"/>
    <property type="match status" value="2"/>
</dbReference>
<sequence length="534" mass="61222">MREVITCLIVDDEPPMVRRLQRMFERWEEQRLPYRLIGTAYSADEGMELASRLKPDLIVTDVVMPGKNGLEMIRELRVSHPRIEFIILSSYSDFAYAKQAIAMGVFEYLVKVPLREQEVLAALAKARDNVLAWEERDRRLHSLSGSVKGDSHRMRKQLLEELLRGELSASAMKRRSQEYAPDFQPSQYACFVVRLDDYAGFSAEYSPADRHSLKYGMLNIMEEVLQASGGCFVCEMSADTLVGLSKLQAAGEHGADTKGLELAEEILAHMKAFLRLSVSIGVSRRHQGWEQAAAAYRQASAALADSFYFSFGMVVTPSRRLVYSEADTHVLFERFEGLLDRVSTASDRDELSSLLKLLHTYRLPPDKLIPYVERWLVRLRRKLLPAGHQLEDPQTPGLQNCAHLHQLTERLRLEWERIMSRATPAGLRPDMAKAILYVEERLHESLSLSHVADHIHLNPSYVSELFKKELGINFTDYVARRRIERAIELLRKRAYTNQELAEAVGIPNEKYFCTLFKKMTGTSPQKYETNRRRV</sequence>
<dbReference type="Gene3D" id="3.40.50.2300">
    <property type="match status" value="1"/>
</dbReference>
<keyword evidence="12" id="KW-1185">Reference proteome</keyword>
<evidence type="ECO:0000313" key="11">
    <source>
        <dbReference type="EMBL" id="MEK8128789.1"/>
    </source>
</evidence>
<evidence type="ECO:0000256" key="7">
    <source>
        <dbReference type="ARBA" id="ARBA00023163"/>
    </source>
</evidence>
<evidence type="ECO:0000259" key="10">
    <source>
        <dbReference type="PROSITE" id="PS50110"/>
    </source>
</evidence>
<dbReference type="Proteomes" id="UP001469365">
    <property type="component" value="Unassembled WGS sequence"/>
</dbReference>
<dbReference type="InterPro" id="IPR041522">
    <property type="entry name" value="CdaR_GGDEF"/>
</dbReference>
<evidence type="ECO:0000313" key="12">
    <source>
        <dbReference type="Proteomes" id="UP001469365"/>
    </source>
</evidence>
<dbReference type="PANTHER" id="PTHR42713">
    <property type="entry name" value="HISTIDINE KINASE-RELATED"/>
    <property type="match status" value="1"/>
</dbReference>
<feature type="modified residue" description="4-aspartylphosphate" evidence="8">
    <location>
        <position position="61"/>
    </location>
</feature>